<keyword evidence="3" id="KW-1185">Reference proteome</keyword>
<gene>
    <name evidence="2" type="ORF">PXEA_LOCUS27154</name>
</gene>
<evidence type="ECO:0000256" key="1">
    <source>
        <dbReference type="SAM" id="MobiDB-lite"/>
    </source>
</evidence>
<reference evidence="2" key="1">
    <citation type="submission" date="2018-11" db="EMBL/GenBank/DDBJ databases">
        <authorList>
            <consortium name="Pathogen Informatics"/>
        </authorList>
    </citation>
    <scope>NUCLEOTIDE SEQUENCE</scope>
</reference>
<dbReference type="EMBL" id="CAAALY010246274">
    <property type="protein sequence ID" value="VEL33714.1"/>
    <property type="molecule type" value="Genomic_DNA"/>
</dbReference>
<dbReference type="AlphaFoldDB" id="A0A448XCK9"/>
<organism evidence="2 3">
    <name type="scientific">Protopolystoma xenopodis</name>
    <dbReference type="NCBI Taxonomy" id="117903"/>
    <lineage>
        <taxon>Eukaryota</taxon>
        <taxon>Metazoa</taxon>
        <taxon>Spiralia</taxon>
        <taxon>Lophotrochozoa</taxon>
        <taxon>Platyhelminthes</taxon>
        <taxon>Monogenea</taxon>
        <taxon>Polyopisthocotylea</taxon>
        <taxon>Polystomatidea</taxon>
        <taxon>Polystomatidae</taxon>
        <taxon>Protopolystoma</taxon>
    </lineage>
</organism>
<dbReference type="Proteomes" id="UP000784294">
    <property type="component" value="Unassembled WGS sequence"/>
</dbReference>
<sequence>RPTSAGGLPQVGGSPTACTAASAVASAASAAAAAAAFLFSDSLRRAGGSRPLSTDGSQTPDRHLVPTGLLPLIENVSRSNLNSGECRRVSSFIVSNREGNGFVSSDGNRGQPDSTHEGFSHNLHSVDTTAPDGPASAPMIRQATGRTSTNADSWAGSGAGRTCVGGCRLGSATPTMGSTGGVHGQLVSLIRQSPTANGVSLIVICPGKGDALCIMNDEIR</sequence>
<accession>A0A448XCK9</accession>
<evidence type="ECO:0000313" key="3">
    <source>
        <dbReference type="Proteomes" id="UP000784294"/>
    </source>
</evidence>
<evidence type="ECO:0000313" key="2">
    <source>
        <dbReference type="EMBL" id="VEL33714.1"/>
    </source>
</evidence>
<feature type="region of interest" description="Disordered" evidence="1">
    <location>
        <begin position="99"/>
        <end position="156"/>
    </location>
</feature>
<protein>
    <submittedName>
        <fullName evidence="2">Uncharacterized protein</fullName>
    </submittedName>
</protein>
<name>A0A448XCK9_9PLAT</name>
<feature type="compositionally biased region" description="Polar residues" evidence="1">
    <location>
        <begin position="99"/>
        <end position="113"/>
    </location>
</feature>
<proteinExistence type="predicted"/>
<comment type="caution">
    <text evidence="2">The sequence shown here is derived from an EMBL/GenBank/DDBJ whole genome shotgun (WGS) entry which is preliminary data.</text>
</comment>
<feature type="non-terminal residue" evidence="2">
    <location>
        <position position="1"/>
    </location>
</feature>